<dbReference type="Proteomes" id="UP000281498">
    <property type="component" value="Unassembled WGS sequence"/>
</dbReference>
<accession>A0A3A9JWL5</accession>
<dbReference type="EMBL" id="PDOE01000018">
    <property type="protein sequence ID" value="RKL65294.1"/>
    <property type="molecule type" value="Genomic_DNA"/>
</dbReference>
<reference evidence="1 2" key="1">
    <citation type="submission" date="2017-10" db="EMBL/GenBank/DDBJ databases">
        <title>Bacillus sp. nov., a halophilic bacterium isolated from a Keqin Lake.</title>
        <authorList>
            <person name="Wang H."/>
        </authorList>
    </citation>
    <scope>NUCLEOTIDE SEQUENCE [LARGE SCALE GENOMIC DNA]</scope>
    <source>
        <strain evidence="1 2">KCTC 13187</strain>
    </source>
</reference>
<comment type="caution">
    <text evidence="1">The sequence shown here is derived from an EMBL/GenBank/DDBJ whole genome shotgun (WGS) entry which is preliminary data.</text>
</comment>
<evidence type="ECO:0000313" key="2">
    <source>
        <dbReference type="Proteomes" id="UP000281498"/>
    </source>
</evidence>
<name>A0A3A9JWL5_9BACI</name>
<evidence type="ECO:0000313" key="1">
    <source>
        <dbReference type="EMBL" id="RKL65294.1"/>
    </source>
</evidence>
<proteinExistence type="predicted"/>
<protein>
    <submittedName>
        <fullName evidence="1">Uncharacterized protein</fullName>
    </submittedName>
</protein>
<keyword evidence="2" id="KW-1185">Reference proteome</keyword>
<dbReference type="AlphaFoldDB" id="A0A3A9JWL5"/>
<gene>
    <name evidence="1" type="ORF">CR203_21050</name>
</gene>
<organism evidence="1 2">
    <name type="scientific">Salipaludibacillus neizhouensis</name>
    <dbReference type="NCBI Taxonomy" id="885475"/>
    <lineage>
        <taxon>Bacteria</taxon>
        <taxon>Bacillati</taxon>
        <taxon>Bacillota</taxon>
        <taxon>Bacilli</taxon>
        <taxon>Bacillales</taxon>
        <taxon>Bacillaceae</taxon>
    </lineage>
</organism>
<sequence length="67" mass="7848">MMNIIEKIVADFSAKHFEILVQNICLGKKNSYNSIKVKYSQSQIFIMNILMKYCFLHIIYNGINCAR</sequence>